<evidence type="ECO:0000313" key="2">
    <source>
        <dbReference type="Proteomes" id="UP000321548"/>
    </source>
</evidence>
<dbReference type="Proteomes" id="UP000321548">
    <property type="component" value="Unassembled WGS sequence"/>
</dbReference>
<dbReference type="AlphaFoldDB" id="A0A5C8NUQ1"/>
<dbReference type="NCBIfam" id="TIGR02081">
    <property type="entry name" value="metW"/>
    <property type="match status" value="1"/>
</dbReference>
<comment type="caution">
    <text evidence="1">The sequence shown here is derived from an EMBL/GenBank/DDBJ whole genome shotgun (WGS) entry which is preliminary data.</text>
</comment>
<dbReference type="Pfam" id="PF07021">
    <property type="entry name" value="MetW"/>
    <property type="match status" value="1"/>
</dbReference>
<dbReference type="CDD" id="cd02440">
    <property type="entry name" value="AdoMet_MTases"/>
    <property type="match status" value="1"/>
</dbReference>
<proteinExistence type="predicted"/>
<protein>
    <submittedName>
        <fullName evidence="1">Methionine biosynthesis protein MetW</fullName>
    </submittedName>
</protein>
<evidence type="ECO:0000313" key="1">
    <source>
        <dbReference type="EMBL" id="TXL64891.1"/>
    </source>
</evidence>
<dbReference type="InterPro" id="IPR029063">
    <property type="entry name" value="SAM-dependent_MTases_sf"/>
</dbReference>
<keyword evidence="2" id="KW-1185">Reference proteome</keyword>
<dbReference type="EMBL" id="VDUY01000005">
    <property type="protein sequence ID" value="TXL64891.1"/>
    <property type="molecule type" value="Genomic_DNA"/>
</dbReference>
<name>A0A5C8NUQ1_9BURK</name>
<reference evidence="1 2" key="1">
    <citation type="submission" date="2019-06" db="EMBL/GenBank/DDBJ databases">
        <title>Quisquiliibacterium sp. nov., isolated from a maize field.</title>
        <authorList>
            <person name="Lin S.-Y."/>
            <person name="Tsai C.-F."/>
            <person name="Young C.-C."/>
        </authorList>
    </citation>
    <scope>NUCLEOTIDE SEQUENCE [LARGE SCALE GENOMIC DNA]</scope>
    <source>
        <strain evidence="1 2">CC-CFT501</strain>
    </source>
</reference>
<dbReference type="OrthoDB" id="9792690at2"/>
<sequence length="215" mass="23603">MPTVSAASAGLIPVDAGPVATALRPDHAVIGQWIAPGSRVLDLGCGDGALMAWLQAARGCTGYGVEIDDEAVLSCVRRGVDVVQRDIEAGLGMFGHDQFDVVVLSMAIQATHQTEKVLREMSQVGSEGIVSFPNFGHWYHAWSILRGRMPVSREMPYEWFNTPNLHLATVRDFEDFLRRLGLVITGRAFLADGEPVGWLPALRATQAIYRFRRSR</sequence>
<dbReference type="InterPro" id="IPR010743">
    <property type="entry name" value="Methionine_synth_MetW"/>
</dbReference>
<dbReference type="SUPFAM" id="SSF53335">
    <property type="entry name" value="S-adenosyl-L-methionine-dependent methyltransferases"/>
    <property type="match status" value="1"/>
</dbReference>
<accession>A0A5C8NUQ1</accession>
<dbReference type="Gene3D" id="3.40.50.150">
    <property type="entry name" value="Vaccinia Virus protein VP39"/>
    <property type="match status" value="1"/>
</dbReference>
<organism evidence="1 2">
    <name type="scientific">Zeimonas arvi</name>
    <dbReference type="NCBI Taxonomy" id="2498847"/>
    <lineage>
        <taxon>Bacteria</taxon>
        <taxon>Pseudomonadati</taxon>
        <taxon>Pseudomonadota</taxon>
        <taxon>Betaproteobacteria</taxon>
        <taxon>Burkholderiales</taxon>
        <taxon>Burkholderiaceae</taxon>
        <taxon>Zeimonas</taxon>
    </lineage>
</organism>
<gene>
    <name evidence="1" type="primary">metW</name>
    <name evidence="1" type="ORF">FHP08_12905</name>
</gene>